<comment type="similarity">
    <text evidence="1">Belongs to the PPR family. P subfamily.</text>
</comment>
<accession>A0AAV5DJU6</accession>
<dbReference type="AlphaFoldDB" id="A0AAV5DJU6"/>
<comment type="caution">
    <text evidence="3">The sequence shown here is derived from an EMBL/GenBank/DDBJ whole genome shotgun (WGS) entry which is preliminary data.</text>
</comment>
<dbReference type="PANTHER" id="PTHR46598">
    <property type="entry name" value="BNAC05G43320D PROTEIN"/>
    <property type="match status" value="1"/>
</dbReference>
<dbReference type="Pfam" id="PF25245">
    <property type="entry name" value="TPR_At1g68980"/>
    <property type="match status" value="1"/>
</dbReference>
<dbReference type="InterPro" id="IPR057440">
    <property type="entry name" value="At1g68980-like_TPR"/>
</dbReference>
<gene>
    <name evidence="3" type="primary">ga29538</name>
    <name evidence="3" type="ORF">PR202_ga29538</name>
</gene>
<reference evidence="3" key="1">
    <citation type="journal article" date="2018" name="DNA Res.">
        <title>Multiple hybrid de novo genome assembly of finger millet, an orphan allotetraploid crop.</title>
        <authorList>
            <person name="Hatakeyama M."/>
            <person name="Aluri S."/>
            <person name="Balachadran M.T."/>
            <person name="Sivarajan S.R."/>
            <person name="Patrignani A."/>
            <person name="Gruter S."/>
            <person name="Poveda L."/>
            <person name="Shimizu-Inatsugi R."/>
            <person name="Baeten J."/>
            <person name="Francoijs K.J."/>
            <person name="Nataraja K.N."/>
            <person name="Reddy Y.A.N."/>
            <person name="Phadnis S."/>
            <person name="Ravikumar R.L."/>
            <person name="Schlapbach R."/>
            <person name="Sreeman S.M."/>
            <person name="Shimizu K.K."/>
        </authorList>
    </citation>
    <scope>NUCLEOTIDE SEQUENCE</scope>
</reference>
<evidence type="ECO:0000256" key="1">
    <source>
        <dbReference type="ARBA" id="ARBA00007626"/>
    </source>
</evidence>
<dbReference type="PANTHER" id="PTHR46598:SF3">
    <property type="entry name" value="OS07G0495300 PROTEIN"/>
    <property type="match status" value="1"/>
</dbReference>
<proteinExistence type="inferred from homology"/>
<sequence>MKDGNVDEAMQSFGDYKRLHGLPEPQVLNSVIVSLSYTCSRRWLLRAFDMVLSVYQVNSNLLNSGSLMRLALALARDQMPVPASTVLRIMLETKMLPDVNMLSMSFMHMVKSQVGSYLAADVLAETCECYLDHVTDRRQLKSFGKSATILYLIPGTEPESGSPKTLMKAMNQKEKILQLDWP</sequence>
<evidence type="ECO:0000313" key="3">
    <source>
        <dbReference type="EMBL" id="GJN11354.1"/>
    </source>
</evidence>
<feature type="domain" description="At1g68980-like TPR repeats" evidence="2">
    <location>
        <begin position="4"/>
        <end position="133"/>
    </location>
</feature>
<organism evidence="3 4">
    <name type="scientific">Eleusine coracana subsp. coracana</name>
    <dbReference type="NCBI Taxonomy" id="191504"/>
    <lineage>
        <taxon>Eukaryota</taxon>
        <taxon>Viridiplantae</taxon>
        <taxon>Streptophyta</taxon>
        <taxon>Embryophyta</taxon>
        <taxon>Tracheophyta</taxon>
        <taxon>Spermatophyta</taxon>
        <taxon>Magnoliopsida</taxon>
        <taxon>Liliopsida</taxon>
        <taxon>Poales</taxon>
        <taxon>Poaceae</taxon>
        <taxon>PACMAD clade</taxon>
        <taxon>Chloridoideae</taxon>
        <taxon>Cynodonteae</taxon>
        <taxon>Eleusininae</taxon>
        <taxon>Eleusine</taxon>
    </lineage>
</organism>
<dbReference type="EMBL" id="BQKI01000018">
    <property type="protein sequence ID" value="GJN11354.1"/>
    <property type="molecule type" value="Genomic_DNA"/>
</dbReference>
<dbReference type="Proteomes" id="UP001054889">
    <property type="component" value="Unassembled WGS sequence"/>
</dbReference>
<evidence type="ECO:0000313" key="4">
    <source>
        <dbReference type="Proteomes" id="UP001054889"/>
    </source>
</evidence>
<evidence type="ECO:0000259" key="2">
    <source>
        <dbReference type="Pfam" id="PF25245"/>
    </source>
</evidence>
<name>A0AAV5DJU6_ELECO</name>
<protein>
    <recommendedName>
        <fullName evidence="2">At1g68980-like TPR repeats domain-containing protein</fullName>
    </recommendedName>
</protein>
<keyword evidence="4" id="KW-1185">Reference proteome</keyword>
<reference evidence="3" key="2">
    <citation type="submission" date="2021-12" db="EMBL/GenBank/DDBJ databases">
        <title>Resequencing data analysis of finger millet.</title>
        <authorList>
            <person name="Hatakeyama M."/>
            <person name="Aluri S."/>
            <person name="Balachadran M.T."/>
            <person name="Sivarajan S.R."/>
            <person name="Poveda L."/>
            <person name="Shimizu-Inatsugi R."/>
            <person name="Schlapbach R."/>
            <person name="Sreeman S.M."/>
            <person name="Shimizu K.K."/>
        </authorList>
    </citation>
    <scope>NUCLEOTIDE SEQUENCE</scope>
</reference>